<dbReference type="InterPro" id="IPR052971">
    <property type="entry name" value="TRP_calcium_channel"/>
</dbReference>
<evidence type="ECO:0000256" key="2">
    <source>
        <dbReference type="SAM" id="Phobius"/>
    </source>
</evidence>
<dbReference type="Gene3D" id="2.130.10.10">
    <property type="entry name" value="YVTN repeat-like/Quinoprotein amine dehydrogenase"/>
    <property type="match status" value="1"/>
</dbReference>
<protein>
    <recommendedName>
        <fullName evidence="7">Calcium channel YVC1</fullName>
    </recommendedName>
</protein>
<proteinExistence type="predicted"/>
<evidence type="ECO:0000313" key="6">
    <source>
        <dbReference type="Proteomes" id="UP000092993"/>
    </source>
</evidence>
<evidence type="ECO:0000259" key="3">
    <source>
        <dbReference type="Pfam" id="PF23190"/>
    </source>
</evidence>
<feature type="transmembrane region" description="Helical" evidence="2">
    <location>
        <begin position="942"/>
        <end position="963"/>
    </location>
</feature>
<dbReference type="STRING" id="5627.A0A1C7M7D3"/>
<dbReference type="PANTHER" id="PTHR35859">
    <property type="entry name" value="NONSELECTIVE CATION CHANNEL PROTEIN"/>
    <property type="match status" value="1"/>
</dbReference>
<dbReference type="SUPFAM" id="SSF50978">
    <property type="entry name" value="WD40 repeat-like"/>
    <property type="match status" value="1"/>
</dbReference>
<dbReference type="AlphaFoldDB" id="A0A1C7M7D3"/>
<feature type="domain" description="YVC1 N-terminal linker helical" evidence="3">
    <location>
        <begin position="617"/>
        <end position="790"/>
    </location>
</feature>
<accession>A0A1C7M7D3</accession>
<dbReference type="PANTHER" id="PTHR35859:SF1">
    <property type="entry name" value="NONSELECTIVE CATION CHANNEL PROTEIN"/>
    <property type="match status" value="1"/>
</dbReference>
<evidence type="ECO:0000256" key="1">
    <source>
        <dbReference type="SAM" id="MobiDB-lite"/>
    </source>
</evidence>
<reference evidence="5 6" key="1">
    <citation type="submission" date="2016-03" db="EMBL/GenBank/DDBJ databases">
        <title>Whole genome sequencing of Grifola frondosa 9006-11.</title>
        <authorList>
            <person name="Min B."/>
            <person name="Park H."/>
            <person name="Kim J.-G."/>
            <person name="Cho H."/>
            <person name="Oh Y.-L."/>
            <person name="Kong W.-S."/>
            <person name="Choi I.-G."/>
        </authorList>
    </citation>
    <scope>NUCLEOTIDE SEQUENCE [LARGE SCALE GENOMIC DNA]</scope>
    <source>
        <strain evidence="5 6">9006-11</strain>
    </source>
</reference>
<feature type="region of interest" description="Disordered" evidence="1">
    <location>
        <begin position="1102"/>
        <end position="1175"/>
    </location>
</feature>
<keyword evidence="2" id="KW-1133">Transmembrane helix</keyword>
<dbReference type="InterPro" id="IPR056337">
    <property type="entry name" value="LHD_YVC1"/>
</dbReference>
<feature type="transmembrane region" description="Helical" evidence="2">
    <location>
        <begin position="822"/>
        <end position="843"/>
    </location>
</feature>
<feature type="transmembrane region" description="Helical" evidence="2">
    <location>
        <begin position="914"/>
        <end position="936"/>
    </location>
</feature>
<keyword evidence="2" id="KW-0472">Membrane</keyword>
<feature type="transmembrane region" description="Helical" evidence="2">
    <location>
        <begin position="1015"/>
        <end position="1034"/>
    </location>
</feature>
<dbReference type="InterPro" id="IPR015943">
    <property type="entry name" value="WD40/YVTN_repeat-like_dom_sf"/>
</dbReference>
<feature type="transmembrane region" description="Helical" evidence="2">
    <location>
        <begin position="877"/>
        <end position="902"/>
    </location>
</feature>
<dbReference type="Pfam" id="PF23190">
    <property type="entry name" value="LHD_TRPY1"/>
    <property type="match status" value="1"/>
</dbReference>
<feature type="compositionally biased region" description="Polar residues" evidence="1">
    <location>
        <begin position="1118"/>
        <end position="1137"/>
    </location>
</feature>
<organism evidence="5 6">
    <name type="scientific">Grifola frondosa</name>
    <name type="common">Maitake</name>
    <name type="synonym">Polyporus frondosus</name>
    <dbReference type="NCBI Taxonomy" id="5627"/>
    <lineage>
        <taxon>Eukaryota</taxon>
        <taxon>Fungi</taxon>
        <taxon>Dikarya</taxon>
        <taxon>Basidiomycota</taxon>
        <taxon>Agaricomycotina</taxon>
        <taxon>Agaricomycetes</taxon>
        <taxon>Polyporales</taxon>
        <taxon>Grifolaceae</taxon>
        <taxon>Grifola</taxon>
    </lineage>
</organism>
<keyword evidence="2" id="KW-0812">Transmembrane</keyword>
<dbReference type="EMBL" id="LUGG01000009">
    <property type="protein sequence ID" value="OBZ72477.1"/>
    <property type="molecule type" value="Genomic_DNA"/>
</dbReference>
<feature type="domain" description="Calcium channel YVC1-like C-terminal transmembrane" evidence="4">
    <location>
        <begin position="948"/>
        <end position="1038"/>
    </location>
</feature>
<feature type="region of interest" description="Disordered" evidence="1">
    <location>
        <begin position="300"/>
        <end position="319"/>
    </location>
</feature>
<dbReference type="Pfam" id="PF23317">
    <property type="entry name" value="YVC1_C"/>
    <property type="match status" value="2"/>
</dbReference>
<keyword evidence="6" id="KW-1185">Reference proteome</keyword>
<feature type="transmembrane region" description="Helical" evidence="2">
    <location>
        <begin position="984"/>
        <end position="1003"/>
    </location>
</feature>
<dbReference type="InterPro" id="IPR056336">
    <property type="entry name" value="YVC1_C"/>
</dbReference>
<dbReference type="OrthoDB" id="2373987at2759"/>
<feature type="domain" description="Calcium channel YVC1-like C-terminal transmembrane" evidence="4">
    <location>
        <begin position="831"/>
        <end position="934"/>
    </location>
</feature>
<sequence>MSTSTKWLDQVESVHQLLEDFQDYLADDEEALEDRSLTDKFVQILHDACEIVRDAEQNDASDLKAIVEKVFLFLNEATLYAYGDGDLFEFMPSYAHSDACPLIEDSMKMLGQGIVDSFFIFFKDFIRRTANGQYYRTSLSPPCIHLTPDLPTGSMPRKPGPGRWTKHLQPHPNSTRLSRFREGIAVSVTAETPLAQIIHQARCEITDRSIYSPMKMVLASDGSCLAIAACGGWKNRDPVVQFYVPGGDGTGDLLTKSSVIKPGLSDVAMELALDETRQLIFVADDCRIKSYFWADEPDLTSDADAGRSEPPTAKRKKGQAVHTLRCDEYRGPIALFGNSRIARAGKGAVAFWNIDALETHGSPGQGLIGFGKFNKEDTWRDTMAPIELSTGSDIHMEVALADSTLTPAVGTCTGDVGRCCARRTGSAAIGMGASGWTWSMGPNCDAVPGTRGDVENFSTSDGDKNVFLTAGSDGFARLFDVRHPLPVITLNSGSTMEYCPDAILVHPDGIPTVFTAGQSTQQIKVWDTAMRSRPTQTRGKLLNRSLSCGATWRAEETTMYDLDMILSAFLPPYTFIQKELDPSPMITVQNVSSMDEEQSTTLLSPTPEYLASIKVFPLIPSIKKDVAKDIDTALTWEQLTASDINFAVVRPLVFKYAKLENMAVVYACFVVRSHFLSEAAENLAYSGVLLSRANLCEILATKLLGTFASSQLRVAAVLTASWNPLAGAPAEIIEEVKGIVGEDGVHDPQCALEMAIATESKAFLASLLVQTVVNDIYAGRVVFSMTSNRSVLADNYKPRAIEVYDFRKTPFLNHYRLRVPRYGAILEFLNFSLLMTTFLLCLANREIDHMNAFEIVFIVFASAFTLAEYTASKEHGWGIYIANLWNVFDSSFIVIFLAYLGLRIKGLHHGDANASELGFDFLACGACILLPRLAFFAVSNNLVVLSLQVVESVLISILSNTFARIDAYLFQFAISTIEGVKSDALFSYQPPFNLLAFIILWPLSFALTPRALHSANVFLIKLTSFPILIVIGVYERYLAKGREWRESSSDAAHNLYASLTRKVKNMPILDLLGSSSDVYDAIFDVDLSEDFGLFEESDEEGPRLRSLASHDSIPPPSNSLRPSGSRTPTQTQRSASATHHPPRRPAVERGRGADSWPAQSAEQAVHRAAGGPASAAQVDRVAAVTASAEAGMRKVEALLEDVRALPVHRLRDEMKELQDRQARIENLLLMLTRGMRNDTGAHSAIRHDTL</sequence>
<gene>
    <name evidence="5" type="ORF">A0H81_07646</name>
</gene>
<comment type="caution">
    <text evidence="5">The sequence shown here is derived from an EMBL/GenBank/DDBJ whole genome shotgun (WGS) entry which is preliminary data.</text>
</comment>
<evidence type="ECO:0000259" key="4">
    <source>
        <dbReference type="Pfam" id="PF23317"/>
    </source>
</evidence>
<dbReference type="Proteomes" id="UP000092993">
    <property type="component" value="Unassembled WGS sequence"/>
</dbReference>
<evidence type="ECO:0008006" key="7">
    <source>
        <dbReference type="Google" id="ProtNLM"/>
    </source>
</evidence>
<dbReference type="InterPro" id="IPR036322">
    <property type="entry name" value="WD40_repeat_dom_sf"/>
</dbReference>
<evidence type="ECO:0000313" key="5">
    <source>
        <dbReference type="EMBL" id="OBZ72477.1"/>
    </source>
</evidence>
<name>A0A1C7M7D3_GRIFR</name>